<evidence type="ECO:0000313" key="2">
    <source>
        <dbReference type="EMBL" id="MBB5365391.1"/>
    </source>
</evidence>
<gene>
    <name evidence="2" type="ORF">HNQ08_004512</name>
</gene>
<dbReference type="EMBL" id="JACHFL010000017">
    <property type="protein sequence ID" value="MBB5365391.1"/>
    <property type="molecule type" value="Genomic_DNA"/>
</dbReference>
<dbReference type="AlphaFoldDB" id="A0A7W8JY69"/>
<evidence type="ECO:0000313" key="3">
    <source>
        <dbReference type="Proteomes" id="UP000552709"/>
    </source>
</evidence>
<name>A0A7W8JY69_9DEIO</name>
<evidence type="ECO:0000259" key="1">
    <source>
        <dbReference type="Pfam" id="PF00561"/>
    </source>
</evidence>
<dbReference type="PANTHER" id="PTHR43689">
    <property type="entry name" value="HYDROLASE"/>
    <property type="match status" value="1"/>
</dbReference>
<keyword evidence="3" id="KW-1185">Reference proteome</keyword>
<reference evidence="2 3" key="1">
    <citation type="submission" date="2020-08" db="EMBL/GenBank/DDBJ databases">
        <title>Genomic Encyclopedia of Type Strains, Phase IV (KMG-IV): sequencing the most valuable type-strain genomes for metagenomic binning, comparative biology and taxonomic classification.</title>
        <authorList>
            <person name="Goeker M."/>
        </authorList>
    </citation>
    <scope>NUCLEOTIDE SEQUENCE [LARGE SCALE GENOMIC DNA]</scope>
    <source>
        <strain evidence="2 3">DSM 27939</strain>
    </source>
</reference>
<dbReference type="Gene3D" id="3.40.50.1820">
    <property type="entry name" value="alpha/beta hydrolase"/>
    <property type="match status" value="1"/>
</dbReference>
<dbReference type="PANTHER" id="PTHR43689:SF8">
    <property type="entry name" value="ALPHA_BETA-HYDROLASES SUPERFAMILY PROTEIN"/>
    <property type="match status" value="1"/>
</dbReference>
<proteinExistence type="predicted"/>
<sequence>MTSNTTSHYVWVEHPEGRLFARHWTPIDESAVPRTRAPLLLFHDSLGSVGLWRNFPEALCEATGRQVIAYDRLGFGRSSARTDRLNLDFIADEAASVLPVLRAQLGLETFIAFGHSVGGAMAVECAAQWSDACVGLITEAAQVFPEDRTLDGIRVAQQQFAQPGQVERLAKYHGDKTQWVLNAWIGTWLDPAFAGWSLVPNLPQVVCPALIMHGAHDEYGSLRHPELIRSLAGGPTRIEIFENGHHVPHREDSERIIFLVTEFVMSLP</sequence>
<dbReference type="RefSeq" id="WP_184136819.1">
    <property type="nucleotide sequence ID" value="NZ_JACHFL010000017.1"/>
</dbReference>
<accession>A0A7W8JY69</accession>
<comment type="caution">
    <text evidence="2">The sequence shown here is derived from an EMBL/GenBank/DDBJ whole genome shotgun (WGS) entry which is preliminary data.</text>
</comment>
<dbReference type="SUPFAM" id="SSF53474">
    <property type="entry name" value="alpha/beta-Hydrolases"/>
    <property type="match status" value="1"/>
</dbReference>
<protein>
    <submittedName>
        <fullName evidence="2">Pimeloyl-ACP methyl ester carboxylesterase</fullName>
    </submittedName>
</protein>
<dbReference type="InterPro" id="IPR000073">
    <property type="entry name" value="AB_hydrolase_1"/>
</dbReference>
<feature type="domain" description="AB hydrolase-1" evidence="1">
    <location>
        <begin position="38"/>
        <end position="161"/>
    </location>
</feature>
<dbReference type="InterPro" id="IPR029058">
    <property type="entry name" value="AB_hydrolase_fold"/>
</dbReference>
<dbReference type="Proteomes" id="UP000552709">
    <property type="component" value="Unassembled WGS sequence"/>
</dbReference>
<organism evidence="2 3">
    <name type="scientific">Deinococcus humi</name>
    <dbReference type="NCBI Taxonomy" id="662880"/>
    <lineage>
        <taxon>Bacteria</taxon>
        <taxon>Thermotogati</taxon>
        <taxon>Deinococcota</taxon>
        <taxon>Deinococci</taxon>
        <taxon>Deinococcales</taxon>
        <taxon>Deinococcaceae</taxon>
        <taxon>Deinococcus</taxon>
    </lineage>
</organism>
<dbReference type="Pfam" id="PF00561">
    <property type="entry name" value="Abhydrolase_1"/>
    <property type="match status" value="1"/>
</dbReference>